<sequence>MVRLKTRYLAFEILNPDSLDGISPISSSQNAILLRQPVSQNLNVRILNRLIRESIELNFGDYGLGVVASTITVKYFSPITCTGIVRVTRQHFRLVWAALTYINKLEGQNVVIKVNRVSGTIKKCEQAMISRNQKAISVQRSRNSAISGFNNDEGESVDDFEDELGVEDL</sequence>
<evidence type="ECO:0000256" key="6">
    <source>
        <dbReference type="SAM" id="MobiDB-lite"/>
    </source>
</evidence>
<dbReference type="GO" id="GO:0000172">
    <property type="term" value="C:ribonuclease MRP complex"/>
    <property type="evidence" value="ECO:0007669"/>
    <property type="project" value="EnsemblFungi"/>
</dbReference>
<dbReference type="InterPro" id="IPR038085">
    <property type="entry name" value="Rnp2-like_sf"/>
</dbReference>
<keyword evidence="4" id="KW-0539">Nucleus</keyword>
<accession>A0A167FYT6</accession>
<evidence type="ECO:0000313" key="8">
    <source>
        <dbReference type="Proteomes" id="UP000189580"/>
    </source>
</evidence>
<dbReference type="EC" id="3.1.26.5" evidence="5"/>
<comment type="function">
    <text evidence="5">Component of ribonuclease P, a protein complex that generates mature tRNA molecules by cleaving their 5'-ends.</text>
</comment>
<evidence type="ECO:0000256" key="4">
    <source>
        <dbReference type="ARBA" id="ARBA00023242"/>
    </source>
</evidence>
<dbReference type="GO" id="GO:0004526">
    <property type="term" value="F:ribonuclease P activity"/>
    <property type="evidence" value="ECO:0007669"/>
    <property type="project" value="UniProtKB-EC"/>
</dbReference>
<dbReference type="PANTHER" id="PTHR15441:SF2">
    <property type="entry name" value="RIBONUCLEASE P_MRP PROTEIN SUBUNIT POP5"/>
    <property type="match status" value="1"/>
</dbReference>
<dbReference type="Proteomes" id="UP000189580">
    <property type="component" value="Chromosome b"/>
</dbReference>
<evidence type="ECO:0000313" key="7">
    <source>
        <dbReference type="EMBL" id="ANB15878.1"/>
    </source>
</evidence>
<dbReference type="InterPro" id="IPR002759">
    <property type="entry name" value="Pop5/Rpp14/Rnp2-like"/>
</dbReference>
<protein>
    <recommendedName>
        <fullName evidence="5">Ribonuclease P/MRP protein subunit POP5</fullName>
        <ecNumber evidence="5">3.1.26.5</ecNumber>
    </recommendedName>
</protein>
<evidence type="ECO:0000256" key="1">
    <source>
        <dbReference type="ARBA" id="ARBA00004123"/>
    </source>
</evidence>
<organism evidence="7 8">
    <name type="scientific">Sugiyamaella lignohabitans</name>
    <dbReference type="NCBI Taxonomy" id="796027"/>
    <lineage>
        <taxon>Eukaryota</taxon>
        <taxon>Fungi</taxon>
        <taxon>Dikarya</taxon>
        <taxon>Ascomycota</taxon>
        <taxon>Saccharomycotina</taxon>
        <taxon>Dipodascomycetes</taxon>
        <taxon>Dipodascales</taxon>
        <taxon>Trichomonascaceae</taxon>
        <taxon>Sugiyamaella</taxon>
    </lineage>
</organism>
<dbReference type="GO" id="GO:0000447">
    <property type="term" value="P:endonucleolytic cleavage in ITS1 to separate SSU-rRNA from 5.8S rRNA and LSU-rRNA from tricistronic rRNA transcript (SSU-rRNA, 5.8S rRNA, LSU-rRNA)"/>
    <property type="evidence" value="ECO:0007669"/>
    <property type="project" value="EnsemblFungi"/>
</dbReference>
<evidence type="ECO:0000256" key="2">
    <source>
        <dbReference type="ARBA" id="ARBA00010800"/>
    </source>
</evidence>
<dbReference type="SUPFAM" id="SSF160350">
    <property type="entry name" value="Rnp2-like"/>
    <property type="match status" value="1"/>
</dbReference>
<dbReference type="AlphaFoldDB" id="A0A167FYT6"/>
<dbReference type="PIRSF" id="PIRSF023803">
    <property type="entry name" value="Ribonuclease_P_prd"/>
    <property type="match status" value="1"/>
</dbReference>
<dbReference type="Pfam" id="PF01900">
    <property type="entry name" value="RNase_P_Rpp14"/>
    <property type="match status" value="1"/>
</dbReference>
<dbReference type="GeneID" id="30035554"/>
<dbReference type="RefSeq" id="XP_018738355.1">
    <property type="nucleotide sequence ID" value="XM_018880546.1"/>
</dbReference>
<dbReference type="GO" id="GO:0005655">
    <property type="term" value="C:nucleolar ribonuclease P complex"/>
    <property type="evidence" value="ECO:0007669"/>
    <property type="project" value="EnsemblFungi"/>
</dbReference>
<keyword evidence="8" id="KW-1185">Reference proteome</keyword>
<dbReference type="KEGG" id="slb:AWJ20_3522"/>
<evidence type="ECO:0000256" key="5">
    <source>
        <dbReference type="PIRNR" id="PIRNR023803"/>
    </source>
</evidence>
<gene>
    <name evidence="7" type="primary">POP5</name>
    <name evidence="7" type="ORF">AWJ20_3522</name>
</gene>
<name>A0A167FYT6_9ASCO</name>
<feature type="compositionally biased region" description="Acidic residues" evidence="6">
    <location>
        <begin position="152"/>
        <end position="169"/>
    </location>
</feature>
<comment type="subcellular location">
    <subcellularLocation>
        <location evidence="1">Nucleus</location>
    </subcellularLocation>
</comment>
<feature type="region of interest" description="Disordered" evidence="6">
    <location>
        <begin position="146"/>
        <end position="169"/>
    </location>
</feature>
<dbReference type="GO" id="GO:0033204">
    <property type="term" value="F:ribonuclease P RNA binding"/>
    <property type="evidence" value="ECO:0007669"/>
    <property type="project" value="InterPro"/>
</dbReference>
<dbReference type="GO" id="GO:0034965">
    <property type="term" value="P:intronic box C/D snoRNA processing"/>
    <property type="evidence" value="ECO:0007669"/>
    <property type="project" value="EnsemblFungi"/>
</dbReference>
<dbReference type="PANTHER" id="PTHR15441">
    <property type="entry name" value="RIBONUCLEASE P PROTEIN SUBUNIT P14"/>
    <property type="match status" value="1"/>
</dbReference>
<proteinExistence type="inferred from homology"/>
<dbReference type="Gene3D" id="3.30.70.3250">
    <property type="entry name" value="Ribonuclease P, Pop5 subunit"/>
    <property type="match status" value="1"/>
</dbReference>
<reference evidence="7 8" key="1">
    <citation type="submission" date="2016-02" db="EMBL/GenBank/DDBJ databases">
        <title>Complete genome sequence and transcriptome regulation of the pentose utilising yeast Sugiyamaella lignohabitans.</title>
        <authorList>
            <person name="Bellasio M."/>
            <person name="Peymann A."/>
            <person name="Valli M."/>
            <person name="Sipitzky M."/>
            <person name="Graf A."/>
            <person name="Sauer M."/>
            <person name="Marx H."/>
            <person name="Mattanovich D."/>
        </authorList>
    </citation>
    <scope>NUCLEOTIDE SEQUENCE [LARGE SCALE GENOMIC DNA]</scope>
    <source>
        <strain evidence="7 8">CBS 10342</strain>
    </source>
</reference>
<dbReference type="OrthoDB" id="24745at2759"/>
<comment type="catalytic activity">
    <reaction evidence="5">
        <text>Endonucleolytic cleavage of RNA, removing 5'-extranucleotides from tRNA precursor.</text>
        <dbReference type="EC" id="3.1.26.5"/>
    </reaction>
</comment>
<dbReference type="InterPro" id="IPR016819">
    <property type="entry name" value="RNase_P/MRP_POP5"/>
</dbReference>
<evidence type="ECO:0000256" key="3">
    <source>
        <dbReference type="ARBA" id="ARBA00022694"/>
    </source>
</evidence>
<dbReference type="GO" id="GO:0000171">
    <property type="term" value="F:ribonuclease MRP activity"/>
    <property type="evidence" value="ECO:0007669"/>
    <property type="project" value="EnsemblFungi"/>
</dbReference>
<comment type="similarity">
    <text evidence="2 5">Belongs to the eukaryotic/archaeal RNase P protein component 2 family.</text>
</comment>
<keyword evidence="3 5" id="KW-0819">tRNA processing</keyword>
<dbReference type="EMBL" id="CP014503">
    <property type="protein sequence ID" value="ANB15878.1"/>
    <property type="molecule type" value="Genomic_DNA"/>
</dbReference>
<dbReference type="GO" id="GO:0001682">
    <property type="term" value="P:tRNA 5'-leader removal"/>
    <property type="evidence" value="ECO:0007669"/>
    <property type="project" value="EnsemblFungi"/>
</dbReference>
<dbReference type="GO" id="GO:0000294">
    <property type="term" value="P:nuclear-transcribed mRNA catabolic process, RNase MRP-dependent"/>
    <property type="evidence" value="ECO:0007669"/>
    <property type="project" value="EnsemblFungi"/>
</dbReference>